<dbReference type="Pfam" id="PF01965">
    <property type="entry name" value="DJ-1_PfpI"/>
    <property type="match status" value="1"/>
</dbReference>
<name>A5EVY8_DICNV</name>
<dbReference type="STRING" id="246195.DNO_0400"/>
<feature type="domain" description="DJ-1/PfpI" evidence="1">
    <location>
        <begin position="3"/>
        <end position="160"/>
    </location>
</feature>
<organism evidence="2 3">
    <name type="scientific">Dichelobacter nodosus (strain VCS1703A)</name>
    <dbReference type="NCBI Taxonomy" id="246195"/>
    <lineage>
        <taxon>Bacteria</taxon>
        <taxon>Pseudomonadati</taxon>
        <taxon>Pseudomonadota</taxon>
        <taxon>Gammaproteobacteria</taxon>
        <taxon>Cardiobacteriales</taxon>
        <taxon>Cardiobacteriaceae</taxon>
        <taxon>Dichelobacter</taxon>
    </lineage>
</organism>
<dbReference type="InterPro" id="IPR002818">
    <property type="entry name" value="DJ-1/PfpI"/>
</dbReference>
<dbReference type="RefSeq" id="WP_012030741.1">
    <property type="nucleotide sequence ID" value="NC_009446.1"/>
</dbReference>
<dbReference type="Proteomes" id="UP000000248">
    <property type="component" value="Chromosome"/>
</dbReference>
<dbReference type="OrthoDB" id="9792284at2"/>
<protein>
    <recommendedName>
        <fullName evidence="1">DJ-1/PfpI domain-containing protein</fullName>
    </recommendedName>
</protein>
<dbReference type="EMBL" id="CP000513">
    <property type="protein sequence ID" value="ABQ14082.1"/>
    <property type="molecule type" value="Genomic_DNA"/>
</dbReference>
<dbReference type="InterPro" id="IPR050325">
    <property type="entry name" value="Prot/Nucl_acid_deglycase"/>
</dbReference>
<dbReference type="KEGG" id="dno:DNO_0400"/>
<accession>A5EVY8</accession>
<sequence>MPQVYLFLINGFEEIEALATVDILRRAAINVATVSLQEDLTVTGAHGIAVTADCLLADIDDGAELFVIPGGTTAFNGHAAFKNQLMQHANRGKTIAAICAAPMVLGNLGLLRGKKATCYPSFECYLDGAQVQTSAVVVDGNIITARGPACAFDFALQLVEHLAGKATRQKVAASMLLV</sequence>
<dbReference type="CDD" id="cd03135">
    <property type="entry name" value="GATase1_DJ-1"/>
    <property type="match status" value="1"/>
</dbReference>
<keyword evidence="3" id="KW-1185">Reference proteome</keyword>
<dbReference type="PANTHER" id="PTHR48094:SF12">
    <property type="entry name" value="PARKINSON DISEASE PROTEIN 7 HOMOLOG"/>
    <property type="match status" value="1"/>
</dbReference>
<evidence type="ECO:0000259" key="1">
    <source>
        <dbReference type="Pfam" id="PF01965"/>
    </source>
</evidence>
<proteinExistence type="predicted"/>
<reference evidence="2 3" key="1">
    <citation type="journal article" date="2007" name="Nat. Biotechnol.">
        <title>Genome sequence and identification of candidate vaccine antigens from the animal pathogen Dichelobacter nodosus.</title>
        <authorList>
            <person name="Myers G.S."/>
            <person name="Parker D."/>
            <person name="Al-Hasani K."/>
            <person name="Kennan R.M."/>
            <person name="Seemann T."/>
            <person name="Ren Q."/>
            <person name="Badger J.H."/>
            <person name="Selengut J.D."/>
            <person name="Deboy R.T."/>
            <person name="Tettelin H."/>
            <person name="Boyce J.D."/>
            <person name="McCarl V.P."/>
            <person name="Han X."/>
            <person name="Nelson W.C."/>
            <person name="Madupu R."/>
            <person name="Mohamoud Y."/>
            <person name="Holley T."/>
            <person name="Fedorova N."/>
            <person name="Khouri H."/>
            <person name="Bottomley S.P."/>
            <person name="Whittington R.J."/>
            <person name="Adler B."/>
            <person name="Songer J.G."/>
            <person name="Rood J.I."/>
            <person name="Paulsen I.T."/>
        </authorList>
    </citation>
    <scope>NUCLEOTIDE SEQUENCE [LARGE SCALE GENOMIC DNA]</scope>
    <source>
        <strain evidence="2 3">VCS1703A</strain>
    </source>
</reference>
<dbReference type="eggNOG" id="COG0693">
    <property type="taxonomic scope" value="Bacteria"/>
</dbReference>
<dbReference type="HOGENOM" id="CLU_000445_44_2_6"/>
<dbReference type="PANTHER" id="PTHR48094">
    <property type="entry name" value="PROTEIN/NUCLEIC ACID DEGLYCASE DJ-1-RELATED"/>
    <property type="match status" value="1"/>
</dbReference>
<dbReference type="NCBIfam" id="TIGR01383">
    <property type="entry name" value="not_thiJ"/>
    <property type="match status" value="1"/>
</dbReference>
<dbReference type="Gene3D" id="3.40.50.880">
    <property type="match status" value="1"/>
</dbReference>
<dbReference type="AlphaFoldDB" id="A5EVY8"/>
<dbReference type="SUPFAM" id="SSF52317">
    <property type="entry name" value="Class I glutamine amidotransferase-like"/>
    <property type="match status" value="1"/>
</dbReference>
<evidence type="ECO:0000313" key="2">
    <source>
        <dbReference type="EMBL" id="ABQ14082.1"/>
    </source>
</evidence>
<dbReference type="InterPro" id="IPR029062">
    <property type="entry name" value="Class_I_gatase-like"/>
</dbReference>
<dbReference type="GO" id="GO:0005737">
    <property type="term" value="C:cytoplasm"/>
    <property type="evidence" value="ECO:0007669"/>
    <property type="project" value="TreeGrafter"/>
</dbReference>
<gene>
    <name evidence="2" type="ordered locus">DNO_0400</name>
</gene>
<dbReference type="InterPro" id="IPR006287">
    <property type="entry name" value="DJ-1"/>
</dbReference>
<evidence type="ECO:0000313" key="3">
    <source>
        <dbReference type="Proteomes" id="UP000000248"/>
    </source>
</evidence>